<dbReference type="KEGG" id="lpan:LPMP_282980"/>
<name>A0A088RVI1_LEIPA</name>
<gene>
    <name evidence="2" type="ORF">LPMP_282980</name>
</gene>
<evidence type="ECO:0000313" key="2">
    <source>
        <dbReference type="EMBL" id="AIN99930.1"/>
    </source>
</evidence>
<dbReference type="RefSeq" id="XP_010700637.1">
    <property type="nucleotide sequence ID" value="XM_010702335.1"/>
</dbReference>
<protein>
    <submittedName>
        <fullName evidence="2">Uncharacterized protein</fullName>
    </submittedName>
</protein>
<dbReference type="VEuPathDB" id="TriTrypDB:LPMP_282980"/>
<dbReference type="Proteomes" id="UP000063063">
    <property type="component" value="Chromosome 28"/>
</dbReference>
<dbReference type="OrthoDB" id="265251at2759"/>
<dbReference type="VEuPathDB" id="TriTrypDB:LPAL13_280036600"/>
<keyword evidence="3" id="KW-1185">Reference proteome</keyword>
<sequence length="944" mass="105785">MSSPSCSIPSAVHVCTPSAPSTRTPDKTVAVFQAKLQHALWLDKLTTMAHSEARSRARTRCTEAEERDALWWQHHREHERQKHMEDNVLRLEALRKGQTTSVWNVVPHCWADLLAREEASDRGAVEVAARDDLQMLYAAQHTWELRKAVRQLARQQWDAEAVQHAARHVRARELKLVARSYRAVSAFKPAADDLFEIAEGIHVLTAAPPSRAALPSLSLAVGHEAPCEAKIREMYDRQTLVYDEAKERLLLDWWQGAAQLRYVEAPKVGQLFALWGYYARSPVCIRALLTVQRWWRMQRVAPWSRHRQAFLAHSLRKLPGHHSAERYRRLLRSLRRTASYEKDGGTSTVNDVSAALVALVAAATSSRRYSTQLDIYTYTVVQKARAMLASRSAQDTAVAAVMQASRWPLCTYSRYSLPYDSWRHHRWTPYSEAHRLSVAAVERSEMSNRQCIKAEEAEHRHHAVGSSSSLPRGPLAVLEVQAWQIKLAQEERTSRVRASHQEAHEYNVLYAAVAAALPSPSQAASPLPLREVTNGKIKREAAATTAVILTSAAARPLGGHGATRSGGSVAASPSTDHDAWAQVQRCVQIAHEVLTSAQQQSAQGHPERSGAAADKEMPAALSEDSAARYSAAFDEAAAAVYHDQYTAVRERYVARNAEALKQMRESFKAGLRERAIIIAEEAQEMEKIRHGVTCAQRVSRFLLERNESHRRAAFERAHEKAAADLYEALSDNLRVSQWAVEARKLNEEACRAAARARQHPSLSLPSLSPADRLVSREAVCRTHLVRSCAVVLADVLLQCSRSYHELRYQDWAVLCRTDAAALDSAAPWNPPIAQVCMLKADEWDGRQAIWREAQVGARTLLVDGHALYGSGTVWSDYLFGHLKLTSEASYTDAQLRGCLLTRLANVGLKVGELIQMETMARGRVEYAESITRDLRFHRHRLRLE</sequence>
<dbReference type="AlphaFoldDB" id="A0A088RVI1"/>
<accession>A0A088RVI1</accession>
<organism evidence="2 3">
    <name type="scientific">Leishmania panamensis</name>
    <dbReference type="NCBI Taxonomy" id="5679"/>
    <lineage>
        <taxon>Eukaryota</taxon>
        <taxon>Discoba</taxon>
        <taxon>Euglenozoa</taxon>
        <taxon>Kinetoplastea</taxon>
        <taxon>Metakinetoplastina</taxon>
        <taxon>Trypanosomatida</taxon>
        <taxon>Trypanosomatidae</taxon>
        <taxon>Leishmaniinae</taxon>
        <taxon>Leishmania</taxon>
        <taxon>Leishmania guyanensis species complex</taxon>
    </lineage>
</organism>
<dbReference type="eggNOG" id="ENOG502S8HW">
    <property type="taxonomic scope" value="Eukaryota"/>
</dbReference>
<feature type="region of interest" description="Disordered" evidence="1">
    <location>
        <begin position="1"/>
        <end position="24"/>
    </location>
</feature>
<feature type="compositionally biased region" description="Basic and acidic residues" evidence="1">
    <location>
        <begin position="605"/>
        <end position="617"/>
    </location>
</feature>
<dbReference type="EMBL" id="CP009397">
    <property type="protein sequence ID" value="AIN99930.1"/>
    <property type="molecule type" value="Genomic_DNA"/>
</dbReference>
<evidence type="ECO:0000313" key="3">
    <source>
        <dbReference type="Proteomes" id="UP000063063"/>
    </source>
</evidence>
<proteinExistence type="predicted"/>
<evidence type="ECO:0000256" key="1">
    <source>
        <dbReference type="SAM" id="MobiDB-lite"/>
    </source>
</evidence>
<feature type="region of interest" description="Disordered" evidence="1">
    <location>
        <begin position="597"/>
        <end position="619"/>
    </location>
</feature>
<reference evidence="2 3" key="1">
    <citation type="journal article" date="2015" name="Sci. Rep.">
        <title>The genome of Leishmania panamensis: insights into genomics of the L. (Viannia) subgenus.</title>
        <authorList>
            <person name="Llanes A."/>
            <person name="Restrepo C.M."/>
            <person name="Vecchio G.D."/>
            <person name="Anguizola F.J."/>
            <person name="Lleonart R."/>
        </authorList>
    </citation>
    <scope>NUCLEOTIDE SEQUENCE [LARGE SCALE GENOMIC DNA]</scope>
    <source>
        <strain evidence="2 3">MHOM/PA/94/PSC-1</strain>
    </source>
</reference>
<dbReference type="GeneID" id="22576743"/>